<proteinExistence type="predicted"/>
<reference evidence="2" key="1">
    <citation type="journal article" date="2016" name="Nat. Biotechnol.">
        <title>Sequencing wild and cultivated cassava and related species reveals extensive interspecific hybridization and genetic diversity.</title>
        <authorList>
            <person name="Bredeson J.V."/>
            <person name="Lyons J.B."/>
            <person name="Prochnik S.E."/>
            <person name="Wu G.A."/>
            <person name="Ha C.M."/>
            <person name="Edsinger-Gonzales E."/>
            <person name="Grimwood J."/>
            <person name="Schmutz J."/>
            <person name="Rabbi I.Y."/>
            <person name="Egesi C."/>
            <person name="Nauluvula P."/>
            <person name="Lebot V."/>
            <person name="Ndunguru J."/>
            <person name="Mkamilo G."/>
            <person name="Bart R.S."/>
            <person name="Setter T.L."/>
            <person name="Gleadow R.M."/>
            <person name="Kulakow P."/>
            <person name="Ferguson M.E."/>
            <person name="Rounsley S."/>
            <person name="Rokhsar D.S."/>
        </authorList>
    </citation>
    <scope>NUCLEOTIDE SEQUENCE [LARGE SCALE GENOMIC DNA]</scope>
    <source>
        <strain evidence="2">cv. AM560-2</strain>
    </source>
</reference>
<dbReference type="EMBL" id="CM004402">
    <property type="protein sequence ID" value="KAG8636196.1"/>
    <property type="molecule type" value="Genomic_DNA"/>
</dbReference>
<name>A0ACB7G843_MANES</name>
<gene>
    <name evidence="1" type="ORF">MANES_16G109132v8</name>
</gene>
<evidence type="ECO:0000313" key="1">
    <source>
        <dbReference type="EMBL" id="KAG8636196.1"/>
    </source>
</evidence>
<comment type="caution">
    <text evidence="1">The sequence shown here is derived from an EMBL/GenBank/DDBJ whole genome shotgun (WGS) entry which is preliminary data.</text>
</comment>
<protein>
    <submittedName>
        <fullName evidence="1">Uncharacterized protein</fullName>
    </submittedName>
</protein>
<organism evidence="1 2">
    <name type="scientific">Manihot esculenta</name>
    <name type="common">Cassava</name>
    <name type="synonym">Jatropha manihot</name>
    <dbReference type="NCBI Taxonomy" id="3983"/>
    <lineage>
        <taxon>Eukaryota</taxon>
        <taxon>Viridiplantae</taxon>
        <taxon>Streptophyta</taxon>
        <taxon>Embryophyta</taxon>
        <taxon>Tracheophyta</taxon>
        <taxon>Spermatophyta</taxon>
        <taxon>Magnoliopsida</taxon>
        <taxon>eudicotyledons</taxon>
        <taxon>Gunneridae</taxon>
        <taxon>Pentapetalae</taxon>
        <taxon>rosids</taxon>
        <taxon>fabids</taxon>
        <taxon>Malpighiales</taxon>
        <taxon>Euphorbiaceae</taxon>
        <taxon>Crotonoideae</taxon>
        <taxon>Manihoteae</taxon>
        <taxon>Manihot</taxon>
    </lineage>
</organism>
<keyword evidence="2" id="KW-1185">Reference proteome</keyword>
<sequence>MGTTTLIFLSYHFSTLFLCLSYTKSQAYDPEQAILLRIRQYWQSPPPLNQWSPSISSSHCSWPGVNCTNSSITGLHFTNMNIIGTIPPFICDLKNLTVLDFYNNSFVGMFPVALFSCSKLQYLSLSQNYFAGAIPEDIDGFSGLSVLDLSGNNFTGNVPAAIGRLQELKKLGLDQNQFNGTYPPEIGNLSNLEELSMAYNDFLPSSLPFSFTQLKQLRWLWMSASNLIGEIPETVGEMVALEHLDLSRNKLEGNIPSSLFMLKNLSIMYLFRNRLCGEIPHVVEALKLVELDLSDNNLTGKIPDDFGKLQNLSVLNLFYNQFSGEIPESVGRLPALKRFSLFSNNLSGVLPPELGRHSMLETVEASSNKLTGRLPEFICNGGKLLGVAAFDNNLHGELPESLGNCSSLLMVSISHNSFTGNVPVGLWTSSNLIYLMLSDNLFAGELPDEVSGNLKRLEISNNRFSGKIPIGASWRNLTVFNASNNLFSGIVPQELTVPPLLTTLLLDRNQLSGAIPSDIVSWKSLTTLNMSQNQLSGQIPKEIGFLPNLLQLDLSGNRFSGQIPPEFSSLKCTFLNLSSNNLTGEIPISLENTAYKSSFLNNPGLCTRSSLLSLNLCHSNTQKSIKSSTQFIALISSILATAFVLVLLLSLFVIRVYQKKLILNSPWKLTSFQKLDFTESDILPGLTETNLIGTGGSGKVYRVSVQRSGLVAVKRIRSDKLDQKLEKQFHAEVQILGRIRHFNIVKLLCYIYNEDSKLLVYEYMERSSLDQWLHVKKRLTNVSGSACLDWPTRFRIAVGAAQGLSYLHHGCSPPIIHRDVKSSNILLDSAFNAKIADFGLAKLLVEKGEASASVMAGSFGYIAPEYVNTVKVNEKIDVYSFGVVLLELTTGKEAPFGDEDTCLAKWAWRHMSEGRPIVNALDKEITESSYLDEMIIVFKLGVKCTSKLPSDRPSMREVLRVLGQYNYPVVNGLKNRGRDSHVTPFILSSKNGRASDSDENV</sequence>
<dbReference type="Proteomes" id="UP000091857">
    <property type="component" value="Chromosome 16"/>
</dbReference>
<accession>A0ACB7G843</accession>
<evidence type="ECO:0000313" key="2">
    <source>
        <dbReference type="Proteomes" id="UP000091857"/>
    </source>
</evidence>